<feature type="compositionally biased region" description="Low complexity" evidence="1">
    <location>
        <begin position="102"/>
        <end position="111"/>
    </location>
</feature>
<dbReference type="Proteomes" id="UP000831156">
    <property type="component" value="Chromosome 10"/>
</dbReference>
<keyword evidence="2" id="KW-0732">Signal</keyword>
<reference evidence="3 5" key="1">
    <citation type="journal article" date="2016" name="Nat. Commun.">
        <title>Genomes of cryptic chimpanzee Plasmodium species reveal key evolutionary events leading to human malaria.</title>
        <authorList>
            <person name="Sundararaman S.A."/>
            <person name="Plenderleith L.J."/>
            <person name="Liu W."/>
            <person name="Loy D.E."/>
            <person name="Learn G.H."/>
            <person name="Li Y."/>
            <person name="Shaw K.S."/>
            <person name="Ayouba A."/>
            <person name="Peeters M."/>
            <person name="Speede S."/>
            <person name="Shaw G.M."/>
            <person name="Bushman F.D."/>
            <person name="Brisson D."/>
            <person name="Rayner J.C."/>
            <person name="Sharp P.M."/>
            <person name="Hahn B.H."/>
        </authorList>
    </citation>
    <scope>NUCLEOTIDE SEQUENCE [LARGE SCALE GENOMIC DNA]</scope>
    <source>
        <strain evidence="3 5">SY75</strain>
    </source>
</reference>
<dbReference type="GeneID" id="29776489"/>
<reference evidence="4" key="2">
    <citation type="submission" date="2016-09" db="EMBL/GenBank/DDBJ databases">
        <authorList>
            <consortium name="Pathogen Informatics"/>
            <person name="Sun Q."/>
            <person name="Inoue M."/>
        </authorList>
    </citation>
    <scope>NUCLEOTIDE SEQUENCE</scope>
</reference>
<dbReference type="EMBL" id="LVLB01000011">
    <property type="protein sequence ID" value="KYN99497.1"/>
    <property type="molecule type" value="Genomic_DNA"/>
</dbReference>
<dbReference type="OrthoDB" id="392803at2759"/>
<feature type="compositionally biased region" description="Basic and acidic residues" evidence="1">
    <location>
        <begin position="77"/>
        <end position="101"/>
    </location>
</feature>
<dbReference type="KEGG" id="pgab:PGSY75_1012200"/>
<dbReference type="VEuPathDB" id="PlasmoDB:PGSY75_1012200"/>
<evidence type="ECO:0008006" key="7">
    <source>
        <dbReference type="Google" id="ProtNLM"/>
    </source>
</evidence>
<feature type="chain" id="PRO_5015051291" description="Rhoptry associated adhesin" evidence="2">
    <location>
        <begin position="23"/>
        <end position="269"/>
    </location>
</feature>
<protein>
    <recommendedName>
        <fullName evidence="7">Rhoptry associated adhesin</fullName>
    </recommendedName>
</protein>
<dbReference type="EMBL" id="LT969433">
    <property type="protein sequence ID" value="SOV14727.1"/>
    <property type="molecule type" value="Genomic_DNA"/>
</dbReference>
<feature type="compositionally biased region" description="Basic and acidic residues" evidence="1">
    <location>
        <begin position="112"/>
        <end position="156"/>
    </location>
</feature>
<evidence type="ECO:0000256" key="1">
    <source>
        <dbReference type="SAM" id="MobiDB-lite"/>
    </source>
</evidence>
<dbReference type="VEuPathDB" id="PlasmoDB:PGABG01_1010100"/>
<dbReference type="AlphaFoldDB" id="A0A151LKT5"/>
<evidence type="ECO:0000256" key="2">
    <source>
        <dbReference type="SAM" id="SignalP"/>
    </source>
</evidence>
<sequence>MKRFFVLFVIFLVHIWSENVNTFKCNHSKKKKNGHHIKRHITNDEEKKNEYSFLMLGKENEEENKDNKENNQNVNKDNNDNNNSEKKNEEQNHNNEKKQEESTNNNNNNVENNKKEEENHNNEKKIEEQNNNNEKKQEEEENHKQKKNDMLPPEKKINKENLLEYGTHDKEGHFIPSYKTLTDEILSTNNAMEKASSFLKIACSHVMKLIEFIPESKLSSQYIKVDNKNIYLKDIAVECQNNYFNLEKFSMTLIVFNSKINKFIYSQEK</sequence>
<evidence type="ECO:0000313" key="5">
    <source>
        <dbReference type="Proteomes" id="UP000076004"/>
    </source>
</evidence>
<dbReference type="Proteomes" id="UP000076004">
    <property type="component" value="Unassembled WGS sequence"/>
</dbReference>
<proteinExistence type="predicted"/>
<evidence type="ECO:0000313" key="4">
    <source>
        <dbReference type="EMBL" id="SOV14727.1"/>
    </source>
</evidence>
<keyword evidence="6" id="KW-1185">Reference proteome</keyword>
<name>A0A151LKT5_9APIC</name>
<evidence type="ECO:0000313" key="3">
    <source>
        <dbReference type="EMBL" id="KYN99497.1"/>
    </source>
</evidence>
<feature type="signal peptide" evidence="2">
    <location>
        <begin position="1"/>
        <end position="22"/>
    </location>
</feature>
<gene>
    <name evidence="4" type="ORF">PGABG01_1010100</name>
    <name evidence="3" type="ORF">PGSY75_1012200</name>
</gene>
<feature type="region of interest" description="Disordered" evidence="1">
    <location>
        <begin position="61"/>
        <end position="156"/>
    </location>
</feature>
<dbReference type="RefSeq" id="XP_018641504.1">
    <property type="nucleotide sequence ID" value="XM_018785887.1"/>
</dbReference>
<evidence type="ECO:0000313" key="6">
    <source>
        <dbReference type="Proteomes" id="UP000831156"/>
    </source>
</evidence>
<accession>A0A151LKT5</accession>
<organism evidence="3 5">
    <name type="scientific">Plasmodium gaboni</name>
    <dbReference type="NCBI Taxonomy" id="647221"/>
    <lineage>
        <taxon>Eukaryota</taxon>
        <taxon>Sar</taxon>
        <taxon>Alveolata</taxon>
        <taxon>Apicomplexa</taxon>
        <taxon>Aconoidasida</taxon>
        <taxon>Haemosporida</taxon>
        <taxon>Plasmodiidae</taxon>
        <taxon>Plasmodium</taxon>
        <taxon>Plasmodium (Laverania)</taxon>
    </lineage>
</organism>